<proteinExistence type="predicted"/>
<name>A0A2Z7BH22_9LAMI</name>
<gene>
    <name evidence="1" type="ORF">F511_32165</name>
</gene>
<dbReference type="EMBL" id="KV006362">
    <property type="protein sequence ID" value="KZV32739.1"/>
    <property type="molecule type" value="Genomic_DNA"/>
</dbReference>
<evidence type="ECO:0000313" key="1">
    <source>
        <dbReference type="EMBL" id="KZV32739.1"/>
    </source>
</evidence>
<dbReference type="AlphaFoldDB" id="A0A2Z7BH22"/>
<evidence type="ECO:0000313" key="2">
    <source>
        <dbReference type="Proteomes" id="UP000250235"/>
    </source>
</evidence>
<keyword evidence="2" id="KW-1185">Reference proteome</keyword>
<dbReference type="Proteomes" id="UP000250235">
    <property type="component" value="Unassembled WGS sequence"/>
</dbReference>
<organism evidence="1 2">
    <name type="scientific">Dorcoceras hygrometricum</name>
    <dbReference type="NCBI Taxonomy" id="472368"/>
    <lineage>
        <taxon>Eukaryota</taxon>
        <taxon>Viridiplantae</taxon>
        <taxon>Streptophyta</taxon>
        <taxon>Embryophyta</taxon>
        <taxon>Tracheophyta</taxon>
        <taxon>Spermatophyta</taxon>
        <taxon>Magnoliopsida</taxon>
        <taxon>eudicotyledons</taxon>
        <taxon>Gunneridae</taxon>
        <taxon>Pentapetalae</taxon>
        <taxon>asterids</taxon>
        <taxon>lamiids</taxon>
        <taxon>Lamiales</taxon>
        <taxon>Gesneriaceae</taxon>
        <taxon>Didymocarpoideae</taxon>
        <taxon>Trichosporeae</taxon>
        <taxon>Loxocarpinae</taxon>
        <taxon>Dorcoceras</taxon>
    </lineage>
</organism>
<accession>A0A2Z7BH22</accession>
<sequence>MNSTSRKTNTSCNEQYQSQAIVFLEVNDVSAGMYQGNATAEMNSATTDFTKTTQVLKYYNEMQLLEFDLIIVISKQQLRYQPLPIEPDFILIQLATTDYTVIKF</sequence>
<reference evidence="1 2" key="1">
    <citation type="journal article" date="2015" name="Proc. Natl. Acad. Sci. U.S.A.">
        <title>The resurrection genome of Boea hygrometrica: A blueprint for survival of dehydration.</title>
        <authorList>
            <person name="Xiao L."/>
            <person name="Yang G."/>
            <person name="Zhang L."/>
            <person name="Yang X."/>
            <person name="Zhao S."/>
            <person name="Ji Z."/>
            <person name="Zhou Q."/>
            <person name="Hu M."/>
            <person name="Wang Y."/>
            <person name="Chen M."/>
            <person name="Xu Y."/>
            <person name="Jin H."/>
            <person name="Xiao X."/>
            <person name="Hu G."/>
            <person name="Bao F."/>
            <person name="Hu Y."/>
            <person name="Wan P."/>
            <person name="Li L."/>
            <person name="Deng X."/>
            <person name="Kuang T."/>
            <person name="Xiang C."/>
            <person name="Zhu J.K."/>
            <person name="Oliver M.J."/>
            <person name="He Y."/>
        </authorList>
    </citation>
    <scope>NUCLEOTIDE SEQUENCE [LARGE SCALE GENOMIC DNA]</scope>
    <source>
        <strain evidence="2">cv. XS01</strain>
    </source>
</reference>
<protein>
    <submittedName>
        <fullName evidence="1">Cytochrome c biogenesis C</fullName>
    </submittedName>
</protein>